<dbReference type="KEGG" id="chyd:H4K34_11520"/>
<accession>A0A7H0VBB0</accession>
<name>A0A7H0VBB0_9FLAO</name>
<proteinExistence type="predicted"/>
<dbReference type="Proteomes" id="UP000516305">
    <property type="component" value="Chromosome"/>
</dbReference>
<sequence length="88" mass="9454">MAGKGLFKVLVVPAGGNPINPFNNQVFSRIVVTNQDPGDSAKITINGQEDDILPGEQMDYWSQNSGLAMVVQSISAGLNDNFIIRAFT</sequence>
<evidence type="ECO:0000313" key="1">
    <source>
        <dbReference type="EMBL" id="QNR22964.1"/>
    </source>
</evidence>
<gene>
    <name evidence="1" type="ORF">H4K34_11300</name>
    <name evidence="2" type="ORF">H4K34_11520</name>
</gene>
<dbReference type="EMBL" id="CP060139">
    <property type="protein sequence ID" value="QNR23008.1"/>
    <property type="molecule type" value="Genomic_DNA"/>
</dbReference>
<reference evidence="2 3" key="1">
    <citation type="submission" date="2020-08" db="EMBL/GenBank/DDBJ databases">
        <title>Croceimicrobium hydrocarbonivorans gen. nov., sp. nov., a novel marine bacterium isolated from a bacterial consortium that degrades polyethylene terephthalate.</title>
        <authorList>
            <person name="Liu R."/>
        </authorList>
    </citation>
    <scope>NUCLEOTIDE SEQUENCE [LARGE SCALE GENOMIC DNA]</scope>
    <source>
        <strain evidence="2 3">A20-9</strain>
    </source>
</reference>
<evidence type="ECO:0000313" key="3">
    <source>
        <dbReference type="Proteomes" id="UP000516305"/>
    </source>
</evidence>
<dbReference type="KEGG" id="chyd:H4K34_11300"/>
<dbReference type="AlphaFoldDB" id="A0A7H0VBB0"/>
<dbReference type="EMBL" id="CP060139">
    <property type="protein sequence ID" value="QNR22964.1"/>
    <property type="molecule type" value="Genomic_DNA"/>
</dbReference>
<dbReference type="RefSeq" id="WP_210757533.1">
    <property type="nucleotide sequence ID" value="NZ_CP060139.1"/>
</dbReference>
<evidence type="ECO:0000313" key="2">
    <source>
        <dbReference type="EMBL" id="QNR23008.1"/>
    </source>
</evidence>
<keyword evidence="3" id="KW-1185">Reference proteome</keyword>
<organism evidence="2 3">
    <name type="scientific">Croceimicrobium hydrocarbonivorans</name>
    <dbReference type="NCBI Taxonomy" id="2761580"/>
    <lineage>
        <taxon>Bacteria</taxon>
        <taxon>Pseudomonadati</taxon>
        <taxon>Bacteroidota</taxon>
        <taxon>Flavobacteriia</taxon>
        <taxon>Flavobacteriales</taxon>
        <taxon>Owenweeksiaceae</taxon>
        <taxon>Croceimicrobium</taxon>
    </lineage>
</organism>
<protein>
    <submittedName>
        <fullName evidence="2">Uncharacterized protein</fullName>
    </submittedName>
</protein>